<evidence type="ECO:0000256" key="1">
    <source>
        <dbReference type="SAM" id="Phobius"/>
    </source>
</evidence>
<feature type="transmembrane region" description="Helical" evidence="1">
    <location>
        <begin position="21"/>
        <end position="40"/>
    </location>
</feature>
<organism evidence="2 3">
    <name type="scientific">Benzoatithermus flavus</name>
    <dbReference type="NCBI Taxonomy" id="3108223"/>
    <lineage>
        <taxon>Bacteria</taxon>
        <taxon>Pseudomonadati</taxon>
        <taxon>Pseudomonadota</taxon>
        <taxon>Alphaproteobacteria</taxon>
        <taxon>Geminicoccales</taxon>
        <taxon>Geminicoccaceae</taxon>
        <taxon>Benzoatithermus</taxon>
    </lineage>
</organism>
<keyword evidence="1" id="KW-0472">Membrane</keyword>
<evidence type="ECO:0000313" key="3">
    <source>
        <dbReference type="Proteomes" id="UP001375743"/>
    </source>
</evidence>
<feature type="transmembrane region" description="Helical" evidence="1">
    <location>
        <begin position="52"/>
        <end position="71"/>
    </location>
</feature>
<proteinExistence type="predicted"/>
<sequence>MERRVRTIWRVRQRYRRTAELLSLAGAVAGALVAVSSTGAVLDGAAWLDRHVLVTAALAAAATGLAIRLLVRGVWRVHRRLRAEQWA</sequence>
<keyword evidence="1" id="KW-1133">Transmembrane helix</keyword>
<protein>
    <submittedName>
        <fullName evidence="2">Uncharacterized protein</fullName>
    </submittedName>
</protein>
<keyword evidence="3" id="KW-1185">Reference proteome</keyword>
<name>A0ABU8XU36_9PROT</name>
<accession>A0ABU8XU36</accession>
<gene>
    <name evidence="2" type="ORF">U1T56_15445</name>
</gene>
<evidence type="ECO:0000313" key="2">
    <source>
        <dbReference type="EMBL" id="MEK0084551.1"/>
    </source>
</evidence>
<comment type="caution">
    <text evidence="2">The sequence shown here is derived from an EMBL/GenBank/DDBJ whole genome shotgun (WGS) entry which is preliminary data.</text>
</comment>
<dbReference type="RefSeq" id="WP_418160401.1">
    <property type="nucleotide sequence ID" value="NZ_JBBLZC010000015.1"/>
</dbReference>
<keyword evidence="1" id="KW-0812">Transmembrane</keyword>
<dbReference type="Proteomes" id="UP001375743">
    <property type="component" value="Unassembled WGS sequence"/>
</dbReference>
<dbReference type="EMBL" id="JBBLZC010000015">
    <property type="protein sequence ID" value="MEK0084551.1"/>
    <property type="molecule type" value="Genomic_DNA"/>
</dbReference>
<reference evidence="2 3" key="1">
    <citation type="submission" date="2024-01" db="EMBL/GenBank/DDBJ databases">
        <title>Multi-omics insights into the function and evolution of sodium benzoate biodegradation pathways in Benzoatithermus flavus gen. nov., sp. nov. from hot spring.</title>
        <authorList>
            <person name="Hu C.-J."/>
            <person name="Li W.-J."/>
        </authorList>
    </citation>
    <scope>NUCLEOTIDE SEQUENCE [LARGE SCALE GENOMIC DNA]</scope>
    <source>
        <strain evidence="2 3">SYSU G07066</strain>
    </source>
</reference>